<feature type="transmembrane region" description="Helical" evidence="2">
    <location>
        <begin position="20"/>
        <end position="38"/>
    </location>
</feature>
<name>A0A6N2K2Y5_SALVM</name>
<keyword evidence="2" id="KW-0812">Transmembrane</keyword>
<protein>
    <submittedName>
        <fullName evidence="3">Uncharacterized protein</fullName>
    </submittedName>
</protein>
<keyword evidence="2" id="KW-1133">Transmembrane helix</keyword>
<dbReference type="EMBL" id="CAADRP010000047">
    <property type="protein sequence ID" value="VFU22240.1"/>
    <property type="molecule type" value="Genomic_DNA"/>
</dbReference>
<accession>A0A6N2K2Y5</accession>
<evidence type="ECO:0000313" key="3">
    <source>
        <dbReference type="EMBL" id="VFU22240.1"/>
    </source>
</evidence>
<feature type="region of interest" description="Disordered" evidence="1">
    <location>
        <begin position="94"/>
        <end position="116"/>
    </location>
</feature>
<organism evidence="3">
    <name type="scientific">Salix viminalis</name>
    <name type="common">Common osier</name>
    <name type="synonym">Basket willow</name>
    <dbReference type="NCBI Taxonomy" id="40686"/>
    <lineage>
        <taxon>Eukaryota</taxon>
        <taxon>Viridiplantae</taxon>
        <taxon>Streptophyta</taxon>
        <taxon>Embryophyta</taxon>
        <taxon>Tracheophyta</taxon>
        <taxon>Spermatophyta</taxon>
        <taxon>Magnoliopsida</taxon>
        <taxon>eudicotyledons</taxon>
        <taxon>Gunneridae</taxon>
        <taxon>Pentapetalae</taxon>
        <taxon>rosids</taxon>
        <taxon>fabids</taxon>
        <taxon>Malpighiales</taxon>
        <taxon>Salicaceae</taxon>
        <taxon>Saliceae</taxon>
        <taxon>Salix</taxon>
    </lineage>
</organism>
<evidence type="ECO:0000256" key="1">
    <source>
        <dbReference type="SAM" id="MobiDB-lite"/>
    </source>
</evidence>
<proteinExistence type="predicted"/>
<dbReference type="AlphaFoldDB" id="A0A6N2K2Y5"/>
<keyword evidence="2" id="KW-0472">Membrane</keyword>
<gene>
    <name evidence="3" type="ORF">SVIM_LOCUS22159</name>
</gene>
<sequence>MDMIVGVESEWWHDSSRLRQSVFICLVVATSILMVAVAEPIFKQKGLSYNETQKGIDSYTTSYLMLYGFSSLSSPTSSLQQLQSLLLSLSLAGEKQKTQRWKGEEEKNGETERVET</sequence>
<reference evidence="3" key="1">
    <citation type="submission" date="2019-03" db="EMBL/GenBank/DDBJ databases">
        <authorList>
            <person name="Mank J."/>
            <person name="Almeida P."/>
        </authorList>
    </citation>
    <scope>NUCLEOTIDE SEQUENCE</scope>
    <source>
        <strain evidence="3">78183</strain>
    </source>
</reference>
<evidence type="ECO:0000256" key="2">
    <source>
        <dbReference type="SAM" id="Phobius"/>
    </source>
</evidence>